<dbReference type="STRING" id="1220495.SAMN05216288_4116"/>
<dbReference type="SUPFAM" id="SSF48452">
    <property type="entry name" value="TPR-like"/>
    <property type="match status" value="1"/>
</dbReference>
<keyword evidence="4" id="KW-1185">Reference proteome</keyword>
<feature type="transmembrane region" description="Helical" evidence="2">
    <location>
        <begin position="697"/>
        <end position="713"/>
    </location>
</feature>
<dbReference type="OrthoDB" id="179859at2"/>
<evidence type="ECO:0000256" key="2">
    <source>
        <dbReference type="SAM" id="Phobius"/>
    </source>
</evidence>
<accession>A0A1M7KTJ8</accession>
<keyword evidence="2" id="KW-0812">Transmembrane</keyword>
<evidence type="ECO:0000313" key="4">
    <source>
        <dbReference type="Proteomes" id="UP000184305"/>
    </source>
</evidence>
<dbReference type="Proteomes" id="UP000184305">
    <property type="component" value="Unassembled WGS sequence"/>
</dbReference>
<proteinExistence type="predicted"/>
<organism evidence="3 4">
    <name type="scientific">Phytopseudomonas punonensis</name>
    <dbReference type="NCBI Taxonomy" id="1220495"/>
    <lineage>
        <taxon>Bacteria</taxon>
        <taxon>Pseudomonadati</taxon>
        <taxon>Pseudomonadota</taxon>
        <taxon>Gammaproteobacteria</taxon>
        <taxon>Pseudomonadales</taxon>
        <taxon>Pseudomonadaceae</taxon>
        <taxon>Phytopseudomonas</taxon>
    </lineage>
</organism>
<keyword evidence="2" id="KW-0472">Membrane</keyword>
<dbReference type="InterPro" id="IPR011990">
    <property type="entry name" value="TPR-like_helical_dom_sf"/>
</dbReference>
<feature type="repeat" description="TPR" evidence="1">
    <location>
        <begin position="125"/>
        <end position="158"/>
    </location>
</feature>
<dbReference type="EMBL" id="FRBQ01000007">
    <property type="protein sequence ID" value="SHM68808.1"/>
    <property type="molecule type" value="Genomic_DNA"/>
</dbReference>
<keyword evidence="1" id="KW-0802">TPR repeat</keyword>
<dbReference type="PROSITE" id="PS50005">
    <property type="entry name" value="TPR"/>
    <property type="match status" value="1"/>
</dbReference>
<gene>
    <name evidence="3" type="ORF">SAMN05216288_4116</name>
</gene>
<name>A0A1M7KTJ8_9GAMM</name>
<dbReference type="AlphaFoldDB" id="A0A1M7KTJ8"/>
<evidence type="ECO:0000313" key="3">
    <source>
        <dbReference type="EMBL" id="SHM68808.1"/>
    </source>
</evidence>
<dbReference type="InterPro" id="IPR019734">
    <property type="entry name" value="TPR_rpt"/>
</dbReference>
<reference evidence="4" key="1">
    <citation type="submission" date="2016-11" db="EMBL/GenBank/DDBJ databases">
        <authorList>
            <person name="Varghese N."/>
            <person name="Submissions S."/>
        </authorList>
    </citation>
    <scope>NUCLEOTIDE SEQUENCE [LARGE SCALE GENOMIC DNA]</scope>
    <source>
        <strain evidence="4">CECT 8089</strain>
    </source>
</reference>
<evidence type="ECO:0000256" key="1">
    <source>
        <dbReference type="PROSITE-ProRule" id="PRU00339"/>
    </source>
</evidence>
<evidence type="ECO:0008006" key="5">
    <source>
        <dbReference type="Google" id="ProtNLM"/>
    </source>
</evidence>
<protein>
    <recommendedName>
        <fullName evidence="5">Tetratricopeptide repeat-containing protein</fullName>
    </recommendedName>
</protein>
<sequence length="726" mass="80246">MFHPEWQRRLLSVGFGLLLPLSPAVACGPDFPYLLLNDRQNALAQLPEGSFTQEIRNLGTAIPGLGGASEATLPQYWGSNDRLPMQRDEVEKAQLQDGLFERVQQLRAFTAATEVESQGVELPAELRLYTAGAVAFAQGDHRQAAEYFQRVLALPAEQRKLRSTWAAYSLGRSLAFMSGEATDASEPDLPQRAAAAFEQTRQLAIEGFDDPLELAIASLGEEARLHLQADAWSQAIVLYASQAIHGSETGTSSLREVGADLAALDDQHLLPLLHQQAVRQLLSAMLLAGIQSSSLPAERLLRLIQQTGIQQLDDADRLAAIAYREGDYTTAQRFLDRAAGSGLAWWLRAKMALRAGDSQAASQAYAEAAKGFPEDENWGWRRNGDWLNETLKPRCRIEGESAILALERGDYLQAFEQLYRGGDLYWEDAAAVAERVLTTDELKGYVDSHVTSAPAPADGEPWSYWDRPPALRLRELLARRLMRDGRYDEARGYFAQAEQRQAAGAYQQARQRAQSAWTDIGRAEAYFQAASILRRQGMELLGYELGPDNYVYAGNYPERYNSAEVVPDAGPVATAGLLSAAEVQRWNASAAEPYRRFHYRWIAADLASSAADLPPERSQAFASTLCAATDWLINVDPQRAQSYYRRYVEHGALRLPPAPAFVFGVGACETPDFQAARKRQWIERGQAISQAAREHRIALAALTLMIAGAAVYWRRRAKKAAGNTSS</sequence>
<dbReference type="RefSeq" id="WP_073267322.1">
    <property type="nucleotide sequence ID" value="NZ_FRBQ01000007.1"/>
</dbReference>
<dbReference type="Gene3D" id="1.25.40.10">
    <property type="entry name" value="Tetratricopeptide repeat domain"/>
    <property type="match status" value="1"/>
</dbReference>
<keyword evidence="2" id="KW-1133">Transmembrane helix</keyword>